<reference evidence="1 2" key="1">
    <citation type="submission" date="2017-09" db="EMBL/GenBank/DDBJ databases">
        <title>Phase variable restriction modification systems are present in the genome sequences of periodontal pathogens Prevotella intermedia, Tannerella forsythia and Porphyromonas gingivalis.</title>
        <authorList>
            <person name="Haigh R.D."/>
            <person name="Crawford L."/>
            <person name="Ralph J."/>
            <person name="Wanford J."/>
            <person name="Vartoukian S.R."/>
            <person name="Hijazib K."/>
            <person name="Wade W."/>
            <person name="Oggioni M.R."/>
        </authorList>
    </citation>
    <scope>NUCLEOTIDE SEQUENCE [LARGE SCALE GENOMIC DNA]</scope>
    <source>
        <strain evidence="1 2">WW11663</strain>
    </source>
</reference>
<dbReference type="AlphaFoldDB" id="A0A2A6E7H7"/>
<evidence type="ECO:0000313" key="1">
    <source>
        <dbReference type="EMBL" id="PDP43894.1"/>
    </source>
</evidence>
<protein>
    <submittedName>
        <fullName evidence="1">Uncharacterized protein</fullName>
    </submittedName>
</protein>
<sequence length="60" mass="6641">MKKLKKLSLNKEVVTKLQNDEMKKLGGGHVTWLTISTIGFTNTMVSCDGCSMDVNKCTYA</sequence>
<dbReference type="InterPro" id="IPR058238">
    <property type="entry name" value="Lant_leader_dom"/>
</dbReference>
<accession>A0A2A6E7H7</accession>
<dbReference type="GeneID" id="34757521"/>
<proteinExistence type="predicted"/>
<dbReference type="NCBIfam" id="NF038153">
    <property type="entry name" value="lant_leader_L1a"/>
    <property type="match status" value="1"/>
</dbReference>
<dbReference type="EMBL" id="NSLJ01000012">
    <property type="protein sequence ID" value="PDP43894.1"/>
    <property type="molecule type" value="Genomic_DNA"/>
</dbReference>
<dbReference type="RefSeq" id="WP_041590498.1">
    <property type="nucleotide sequence ID" value="NZ_MEHX01000047.1"/>
</dbReference>
<dbReference type="Proteomes" id="UP000219259">
    <property type="component" value="Unassembled WGS sequence"/>
</dbReference>
<comment type="caution">
    <text evidence="1">The sequence shown here is derived from an EMBL/GenBank/DDBJ whole genome shotgun (WGS) entry which is preliminary data.</text>
</comment>
<name>A0A2A6E7H7_TANFO</name>
<gene>
    <name evidence="1" type="ORF">CLI86_05900</name>
</gene>
<evidence type="ECO:0000313" key="2">
    <source>
        <dbReference type="Proteomes" id="UP000219259"/>
    </source>
</evidence>
<organism evidence="1 2">
    <name type="scientific">Tannerella forsythia</name>
    <name type="common">Bacteroides forsythus</name>
    <dbReference type="NCBI Taxonomy" id="28112"/>
    <lineage>
        <taxon>Bacteria</taxon>
        <taxon>Pseudomonadati</taxon>
        <taxon>Bacteroidota</taxon>
        <taxon>Bacteroidia</taxon>
        <taxon>Bacteroidales</taxon>
        <taxon>Tannerellaceae</taxon>
        <taxon>Tannerella</taxon>
    </lineage>
</organism>